<dbReference type="OrthoDB" id="3793308at2759"/>
<sequence length="156" mass="17965">MPVPEFLIVGLFALRLTKRLIEGLEKYPGREADMDWLTNFLAPYPPEYALAKISGPRMDDYVATYQEVVSRMRKQPRYPLRFMQMNPDQSMRQRQGDGDNLARADKTVGERLDIIDFCDAAGEWGSVLPIPAREADRMIELADQRRIADLDEGMLR</sequence>
<protein>
    <submittedName>
        <fullName evidence="1">Uncharacterized protein</fullName>
    </submittedName>
</protein>
<keyword evidence="2" id="KW-1185">Reference proteome</keyword>
<organism evidence="1 2">
    <name type="scientific">Ampelomyces quisqualis</name>
    <name type="common">Powdery mildew agent</name>
    <dbReference type="NCBI Taxonomy" id="50730"/>
    <lineage>
        <taxon>Eukaryota</taxon>
        <taxon>Fungi</taxon>
        <taxon>Dikarya</taxon>
        <taxon>Ascomycota</taxon>
        <taxon>Pezizomycotina</taxon>
        <taxon>Dothideomycetes</taxon>
        <taxon>Pleosporomycetidae</taxon>
        <taxon>Pleosporales</taxon>
        <taxon>Pleosporineae</taxon>
        <taxon>Phaeosphaeriaceae</taxon>
        <taxon>Ampelomyces</taxon>
    </lineage>
</organism>
<name>A0A6A5QUT6_AMPQU</name>
<proteinExistence type="predicted"/>
<reference evidence="1" key="1">
    <citation type="journal article" date="2020" name="Stud. Mycol.">
        <title>101 Dothideomycetes genomes: a test case for predicting lifestyles and emergence of pathogens.</title>
        <authorList>
            <person name="Haridas S."/>
            <person name="Albert R."/>
            <person name="Binder M."/>
            <person name="Bloem J."/>
            <person name="Labutti K."/>
            <person name="Salamov A."/>
            <person name="Andreopoulos B."/>
            <person name="Baker S."/>
            <person name="Barry K."/>
            <person name="Bills G."/>
            <person name="Bluhm B."/>
            <person name="Cannon C."/>
            <person name="Castanera R."/>
            <person name="Culley D."/>
            <person name="Daum C."/>
            <person name="Ezra D."/>
            <person name="Gonzalez J."/>
            <person name="Henrissat B."/>
            <person name="Kuo A."/>
            <person name="Liang C."/>
            <person name="Lipzen A."/>
            <person name="Lutzoni F."/>
            <person name="Magnuson J."/>
            <person name="Mondo S."/>
            <person name="Nolan M."/>
            <person name="Ohm R."/>
            <person name="Pangilinan J."/>
            <person name="Park H.-J."/>
            <person name="Ramirez L."/>
            <person name="Alfaro M."/>
            <person name="Sun H."/>
            <person name="Tritt A."/>
            <person name="Yoshinaga Y."/>
            <person name="Zwiers L.-H."/>
            <person name="Turgeon B."/>
            <person name="Goodwin S."/>
            <person name="Spatafora J."/>
            <person name="Crous P."/>
            <person name="Grigoriev I."/>
        </authorList>
    </citation>
    <scope>NUCLEOTIDE SEQUENCE</scope>
    <source>
        <strain evidence="1">HMLAC05119</strain>
    </source>
</reference>
<gene>
    <name evidence="1" type="ORF">BDU57DRAFT_446291</name>
</gene>
<evidence type="ECO:0000313" key="1">
    <source>
        <dbReference type="EMBL" id="KAF1918570.1"/>
    </source>
</evidence>
<dbReference type="AlphaFoldDB" id="A0A6A5QUT6"/>
<accession>A0A6A5QUT6</accession>
<dbReference type="EMBL" id="ML979134">
    <property type="protein sequence ID" value="KAF1918570.1"/>
    <property type="molecule type" value="Genomic_DNA"/>
</dbReference>
<dbReference type="Proteomes" id="UP000800096">
    <property type="component" value="Unassembled WGS sequence"/>
</dbReference>
<evidence type="ECO:0000313" key="2">
    <source>
        <dbReference type="Proteomes" id="UP000800096"/>
    </source>
</evidence>